<dbReference type="EMBL" id="BRYA01001631">
    <property type="protein sequence ID" value="GMI45746.1"/>
    <property type="molecule type" value="Genomic_DNA"/>
</dbReference>
<reference evidence="2" key="1">
    <citation type="journal article" date="2023" name="Commun. Biol.">
        <title>Genome analysis of Parmales, the sister group of diatoms, reveals the evolutionary specialization of diatoms from phago-mixotrophs to photoautotrophs.</title>
        <authorList>
            <person name="Ban H."/>
            <person name="Sato S."/>
            <person name="Yoshikawa S."/>
            <person name="Yamada K."/>
            <person name="Nakamura Y."/>
            <person name="Ichinomiya M."/>
            <person name="Sato N."/>
            <person name="Blanc-Mathieu R."/>
            <person name="Endo H."/>
            <person name="Kuwata A."/>
            <person name="Ogata H."/>
        </authorList>
    </citation>
    <scope>NUCLEOTIDE SEQUENCE [LARGE SCALE GENOMIC DNA]</scope>
</reference>
<feature type="non-terminal residue" evidence="1">
    <location>
        <position position="1"/>
    </location>
</feature>
<proteinExistence type="predicted"/>
<organism evidence="1 2">
    <name type="scientific">Triparma columacea</name>
    <dbReference type="NCBI Taxonomy" id="722753"/>
    <lineage>
        <taxon>Eukaryota</taxon>
        <taxon>Sar</taxon>
        <taxon>Stramenopiles</taxon>
        <taxon>Ochrophyta</taxon>
        <taxon>Bolidophyceae</taxon>
        <taxon>Parmales</taxon>
        <taxon>Triparmaceae</taxon>
        <taxon>Triparma</taxon>
    </lineage>
</organism>
<evidence type="ECO:0000313" key="2">
    <source>
        <dbReference type="Proteomes" id="UP001165065"/>
    </source>
</evidence>
<comment type="caution">
    <text evidence="1">The sequence shown here is derived from an EMBL/GenBank/DDBJ whole genome shotgun (WGS) entry which is preliminary data.</text>
</comment>
<dbReference type="AlphaFoldDB" id="A0A9W7LDH6"/>
<feature type="non-terminal residue" evidence="1">
    <location>
        <position position="182"/>
    </location>
</feature>
<gene>
    <name evidence="1" type="ORF">TrCOL_g8347</name>
</gene>
<accession>A0A9W7LDH6</accession>
<protein>
    <submittedName>
        <fullName evidence="1">Uncharacterized protein</fullName>
    </submittedName>
</protein>
<evidence type="ECO:0000313" key="1">
    <source>
        <dbReference type="EMBL" id="GMI45746.1"/>
    </source>
</evidence>
<keyword evidence="2" id="KW-1185">Reference proteome</keyword>
<dbReference type="Proteomes" id="UP001165065">
    <property type="component" value="Unassembled WGS sequence"/>
</dbReference>
<sequence length="182" mass="23169">RLERKSANIIQRAGTSWRWRFHDYNFREKQRAARKIQSFQRMRFLSHFYRYYQRERLWWYRAERICADFGQRLWRGYVGRREGRRVLEVKNQPHPDDKLNFDYWLARQREAFPPRRSFKLFDEYILYGHPNSWFDRQSKSEAGYFRDVRFYVNKVTDQAQWWIPDEWDEQDRYDFQLREQVR</sequence>
<name>A0A9W7LDH6_9STRA</name>